<organism evidence="4 5">
    <name type="scientific">Oscillochloris trichoides DG-6</name>
    <dbReference type="NCBI Taxonomy" id="765420"/>
    <lineage>
        <taxon>Bacteria</taxon>
        <taxon>Bacillati</taxon>
        <taxon>Chloroflexota</taxon>
        <taxon>Chloroflexia</taxon>
        <taxon>Chloroflexales</taxon>
        <taxon>Chloroflexineae</taxon>
        <taxon>Oscillochloridaceae</taxon>
        <taxon>Oscillochloris</taxon>
    </lineage>
</organism>
<evidence type="ECO:0000313" key="4">
    <source>
        <dbReference type="EMBL" id="EFO81930.1"/>
    </source>
</evidence>
<evidence type="ECO:0000313" key="5">
    <source>
        <dbReference type="Proteomes" id="UP000054010"/>
    </source>
</evidence>
<dbReference type="AlphaFoldDB" id="E1I9S8"/>
<comment type="caution">
    <text evidence="4">The sequence shown here is derived from an EMBL/GenBank/DDBJ whole genome shotgun (WGS) entry which is preliminary data.</text>
</comment>
<reference evidence="4 5" key="1">
    <citation type="journal article" date="2011" name="J. Bacteriol.">
        <title>Draft genome sequence of the anoxygenic filamentous phototrophic bacterium Oscillochloris trichoides subsp. DG-6.</title>
        <authorList>
            <person name="Kuznetsov B.B."/>
            <person name="Ivanovsky R.N."/>
            <person name="Keppen O.I."/>
            <person name="Sukhacheva M.V."/>
            <person name="Bumazhkin B.K."/>
            <person name="Patutina E.O."/>
            <person name="Beletsky A.V."/>
            <person name="Mardanov A.V."/>
            <person name="Baslerov R.V."/>
            <person name="Panteleeva A.N."/>
            <person name="Kolganova T.V."/>
            <person name="Ravin N.V."/>
            <person name="Skryabin K.G."/>
        </authorList>
    </citation>
    <scope>NUCLEOTIDE SEQUENCE [LARGE SCALE GENOMIC DNA]</scope>
    <source>
        <strain evidence="4 5">DG-6</strain>
    </source>
</reference>
<protein>
    <recommendedName>
        <fullName evidence="3">CRISPR type III-associated protein domain-containing protein</fullName>
    </recommendedName>
</protein>
<gene>
    <name evidence="4" type="ORF">OSCT_0079</name>
</gene>
<dbReference type="PANTHER" id="PTHR35579">
    <property type="entry name" value="CRISPR SYSTEM CMS ENDORIBONUCLEASE CSM3"/>
    <property type="match status" value="1"/>
</dbReference>
<dbReference type="GO" id="GO:0051607">
    <property type="term" value="P:defense response to virus"/>
    <property type="evidence" value="ECO:0007669"/>
    <property type="project" value="UniProtKB-KW"/>
</dbReference>
<dbReference type="InterPro" id="IPR005537">
    <property type="entry name" value="RAMP_III_fam"/>
</dbReference>
<evidence type="ECO:0000259" key="3">
    <source>
        <dbReference type="Pfam" id="PF03787"/>
    </source>
</evidence>
<accession>E1I9S8</accession>
<dbReference type="EMBL" id="ADVR01000003">
    <property type="protein sequence ID" value="EFO81930.1"/>
    <property type="molecule type" value="Genomic_DNA"/>
</dbReference>
<keyword evidence="5" id="KW-1185">Reference proteome</keyword>
<sequence length="347" mass="37864">MHKAIFLEGTLRLTIQPEGPILIKAGESGGADPTLPDMEFVRTRRGSSDAKGLIYLPGSSLKGAVRAQAERICRSLDSAERQRNHLRRRRELDPSEPLVPLADNPLGTGKSYDGLDDMNYSSGRAIEAMELRSHSTPTIATYRRSSFVSQIFGHTSLAGRVRFADAYPVGELKLEERNGVAIDRIYGSVAVGPFNYETVVEGTFPTQIGFKNLTLAQIGLLGLALRDLADGRIGIGFAKSRGLGRVRVNFDHLEIYYPTCRLNDHDLTLLSGARVAGSNELAGLGALCQDMAYKGYAFPTEDSAPLPVGLAYVEDDLLGVRLNVSGDDQVRAIWRACMPAWKRELGL</sequence>
<dbReference type="OrthoDB" id="1063910at2"/>
<keyword evidence="1" id="KW-0051">Antiviral defense</keyword>
<dbReference type="PANTHER" id="PTHR35579:SF3">
    <property type="entry name" value="CRISPR SYSTEM CMS ENDORIBONUCLEASE CSM3"/>
    <property type="match status" value="1"/>
</dbReference>
<dbReference type="STRING" id="765420.OSCT_0079"/>
<dbReference type="eggNOG" id="COG1337">
    <property type="taxonomic scope" value="Bacteria"/>
</dbReference>
<dbReference type="Proteomes" id="UP000054010">
    <property type="component" value="Unassembled WGS sequence"/>
</dbReference>
<proteinExistence type="predicted"/>
<evidence type="ECO:0000256" key="2">
    <source>
        <dbReference type="SAM" id="MobiDB-lite"/>
    </source>
</evidence>
<dbReference type="InterPro" id="IPR052216">
    <property type="entry name" value="CRISPR_Csm3_endoribonuclease"/>
</dbReference>
<dbReference type="Pfam" id="PF03787">
    <property type="entry name" value="RAMPs"/>
    <property type="match status" value="1"/>
</dbReference>
<dbReference type="HOGENOM" id="CLU_076566_0_0_0"/>
<name>E1I9S8_9CHLR</name>
<evidence type="ECO:0000256" key="1">
    <source>
        <dbReference type="ARBA" id="ARBA00023118"/>
    </source>
</evidence>
<feature type="domain" description="CRISPR type III-associated protein" evidence="3">
    <location>
        <begin position="48"/>
        <end position="247"/>
    </location>
</feature>
<feature type="region of interest" description="Disordered" evidence="2">
    <location>
        <begin position="83"/>
        <end position="114"/>
    </location>
</feature>